<gene>
    <name evidence="1" type="ORF">AY555_02910</name>
</gene>
<evidence type="ECO:0000313" key="1">
    <source>
        <dbReference type="EMBL" id="AMW34307.1"/>
    </source>
</evidence>
<organism evidence="1 2">
    <name type="scientific">Haematospirillum jordaniae</name>
    <dbReference type="NCBI Taxonomy" id="1549855"/>
    <lineage>
        <taxon>Bacteria</taxon>
        <taxon>Pseudomonadati</taxon>
        <taxon>Pseudomonadota</taxon>
        <taxon>Alphaproteobacteria</taxon>
        <taxon>Rhodospirillales</taxon>
        <taxon>Novispirillaceae</taxon>
        <taxon>Haematospirillum</taxon>
    </lineage>
</organism>
<dbReference type="STRING" id="1549855.AY555_02910"/>
<reference evidence="1 2" key="1">
    <citation type="submission" date="2016-02" db="EMBL/GenBank/DDBJ databases">
        <title>Complete Genome of H5569, the type strain of the newly described species Haematospirillium jordaniae.</title>
        <authorList>
            <person name="Nicholson A.C."/>
            <person name="Humrighouse B.W."/>
            <person name="Loparov V."/>
            <person name="McQuiston J.R."/>
        </authorList>
    </citation>
    <scope>NUCLEOTIDE SEQUENCE [LARGE SCALE GENOMIC DNA]</scope>
    <source>
        <strain evidence="1 2">H5569</strain>
    </source>
</reference>
<sequence length="227" mass="25385">MTIIQTYAGHRFSLLHPDPRDINPRDIAIALSRLPRLGGHTSTFYCVAQHAWLGVDVLRRAIRNDRSLSRLLRIAGPERSETTEAVIRRARHDDAMARQLLLAALLDDAPDAYIGTLSPLVTMALEKIARISPLGTLDTAITLTIHQAFGLPFPLPAGWVTVLKLVDEIMLATEYRDLLLVRNSDMEFPGAAEFRIQPEPEHRAPDLFLECLESLRSRAVRHQAMAS</sequence>
<dbReference type="SUPFAM" id="SSF109604">
    <property type="entry name" value="HD-domain/PDEase-like"/>
    <property type="match status" value="1"/>
</dbReference>
<dbReference type="RefSeq" id="WP_066133220.1">
    <property type="nucleotide sequence ID" value="NZ_CP014525.1"/>
</dbReference>
<dbReference type="KEGG" id="hjo:AY555_02910"/>
<dbReference type="EMBL" id="CP014525">
    <property type="protein sequence ID" value="AMW34307.1"/>
    <property type="molecule type" value="Genomic_DNA"/>
</dbReference>
<dbReference type="Proteomes" id="UP000076066">
    <property type="component" value="Chromosome"/>
</dbReference>
<keyword evidence="2" id="KW-1185">Reference proteome</keyword>
<protein>
    <submittedName>
        <fullName evidence="1">Uncharacterized protein</fullName>
    </submittedName>
</protein>
<dbReference type="Gene3D" id="1.10.3210.10">
    <property type="entry name" value="Hypothetical protein af1432"/>
    <property type="match status" value="1"/>
</dbReference>
<dbReference type="OrthoDB" id="1099791at2"/>
<name>A0A143DC38_9PROT</name>
<accession>A0A143DC38</accession>
<proteinExistence type="predicted"/>
<evidence type="ECO:0000313" key="2">
    <source>
        <dbReference type="Proteomes" id="UP000076066"/>
    </source>
</evidence>
<dbReference type="GeneID" id="53316101"/>
<dbReference type="AlphaFoldDB" id="A0A143DC38"/>